<dbReference type="RefSeq" id="XP_020893682.1">
    <property type="nucleotide sequence ID" value="XM_021038023.2"/>
</dbReference>
<dbReference type="AlphaFoldDB" id="A0A913WT14"/>
<accession>A0A913WT14</accession>
<proteinExistence type="predicted"/>
<reference evidence="1" key="1">
    <citation type="submission" date="2022-11" db="UniProtKB">
        <authorList>
            <consortium name="EnsemblMetazoa"/>
        </authorList>
    </citation>
    <scope>IDENTIFICATION</scope>
</reference>
<evidence type="ECO:0000313" key="1">
    <source>
        <dbReference type="EnsemblMetazoa" id="XP_020893682.1"/>
    </source>
</evidence>
<dbReference type="GeneID" id="110232807"/>
<keyword evidence="2" id="KW-1185">Reference proteome</keyword>
<evidence type="ECO:0000313" key="2">
    <source>
        <dbReference type="Proteomes" id="UP000887567"/>
    </source>
</evidence>
<dbReference type="Proteomes" id="UP000887567">
    <property type="component" value="Unplaced"/>
</dbReference>
<protein>
    <submittedName>
        <fullName evidence="1">Uncharacterized protein</fullName>
    </submittedName>
</protein>
<sequence>MASSLQDFPSVTYESDQEIPNWQPCLIIHTYQNNHLRGHYLKIKGDRITANACQGDNNITLSYATFADNESSDLIIICDSSKKRFLAYKDDYNGPAIYIKVNQY</sequence>
<dbReference type="EnsemblMetazoa" id="XM_021038023.2">
    <property type="protein sequence ID" value="XP_020893682.1"/>
    <property type="gene ID" value="LOC110232807"/>
</dbReference>
<dbReference type="KEGG" id="epa:110232807"/>
<organism evidence="1 2">
    <name type="scientific">Exaiptasia diaphana</name>
    <name type="common">Tropical sea anemone</name>
    <name type="synonym">Aiptasia pulchella</name>
    <dbReference type="NCBI Taxonomy" id="2652724"/>
    <lineage>
        <taxon>Eukaryota</taxon>
        <taxon>Metazoa</taxon>
        <taxon>Cnidaria</taxon>
        <taxon>Anthozoa</taxon>
        <taxon>Hexacorallia</taxon>
        <taxon>Actiniaria</taxon>
        <taxon>Aiptasiidae</taxon>
        <taxon>Exaiptasia</taxon>
    </lineage>
</organism>
<name>A0A913WT14_EXADI</name>